<dbReference type="PANTHER" id="PTHR34952:SF2">
    <property type="entry name" value="OS05G0113500 PROTEIN"/>
    <property type="match status" value="1"/>
</dbReference>
<protein>
    <submittedName>
        <fullName evidence="2">Uncharacterized protein</fullName>
    </submittedName>
</protein>
<dbReference type="EMBL" id="KQ991570">
    <property type="protein sequence ID" value="KZV51783.1"/>
    <property type="molecule type" value="Genomic_DNA"/>
</dbReference>
<dbReference type="PANTHER" id="PTHR34952">
    <property type="entry name" value="OS05G0113500 PROTEIN"/>
    <property type="match status" value="1"/>
</dbReference>
<accession>A0A2Z7CY97</accession>
<dbReference type="AlphaFoldDB" id="A0A2Z7CY97"/>
<evidence type="ECO:0000313" key="3">
    <source>
        <dbReference type="Proteomes" id="UP000250235"/>
    </source>
</evidence>
<organism evidence="2 3">
    <name type="scientific">Dorcoceras hygrometricum</name>
    <dbReference type="NCBI Taxonomy" id="472368"/>
    <lineage>
        <taxon>Eukaryota</taxon>
        <taxon>Viridiplantae</taxon>
        <taxon>Streptophyta</taxon>
        <taxon>Embryophyta</taxon>
        <taxon>Tracheophyta</taxon>
        <taxon>Spermatophyta</taxon>
        <taxon>Magnoliopsida</taxon>
        <taxon>eudicotyledons</taxon>
        <taxon>Gunneridae</taxon>
        <taxon>Pentapetalae</taxon>
        <taxon>asterids</taxon>
        <taxon>lamiids</taxon>
        <taxon>Lamiales</taxon>
        <taxon>Gesneriaceae</taxon>
        <taxon>Didymocarpoideae</taxon>
        <taxon>Trichosporeae</taxon>
        <taxon>Loxocarpinae</taxon>
        <taxon>Dorcoceras</taxon>
    </lineage>
</organism>
<evidence type="ECO:0000313" key="2">
    <source>
        <dbReference type="EMBL" id="KZV51783.1"/>
    </source>
</evidence>
<proteinExistence type="predicted"/>
<reference evidence="2 3" key="1">
    <citation type="journal article" date="2015" name="Proc. Natl. Acad. Sci. U.S.A.">
        <title>The resurrection genome of Boea hygrometrica: A blueprint for survival of dehydration.</title>
        <authorList>
            <person name="Xiao L."/>
            <person name="Yang G."/>
            <person name="Zhang L."/>
            <person name="Yang X."/>
            <person name="Zhao S."/>
            <person name="Ji Z."/>
            <person name="Zhou Q."/>
            <person name="Hu M."/>
            <person name="Wang Y."/>
            <person name="Chen M."/>
            <person name="Xu Y."/>
            <person name="Jin H."/>
            <person name="Xiao X."/>
            <person name="Hu G."/>
            <person name="Bao F."/>
            <person name="Hu Y."/>
            <person name="Wan P."/>
            <person name="Li L."/>
            <person name="Deng X."/>
            <person name="Kuang T."/>
            <person name="Xiang C."/>
            <person name="Zhu J.K."/>
            <person name="Oliver M.J."/>
            <person name="He Y."/>
        </authorList>
    </citation>
    <scope>NUCLEOTIDE SEQUENCE [LARGE SCALE GENOMIC DNA]</scope>
    <source>
        <strain evidence="3">cv. XS01</strain>
    </source>
</reference>
<gene>
    <name evidence="2" type="ORF">F511_11471</name>
</gene>
<keyword evidence="3" id="KW-1185">Reference proteome</keyword>
<feature type="compositionally biased region" description="Basic residues" evidence="1">
    <location>
        <begin position="191"/>
        <end position="224"/>
    </location>
</feature>
<name>A0A2Z7CY97_9LAMI</name>
<sequence>MEVWVPCDTPTRQNISGNSGFSLDPHKLTRCNARDFTMNELKTRLTEFLSIQDNQNSTSGFCLSSDRNAASNLVKNDGGHEDSTNGISSSPESLFNEYATFTPPGELEVEELIGGKEMLEMDVTTELHGVNSTVEQSLPTPVKLVSAMKGNREKQGIPNKKLSVKWAPDVYDPVPASVSHFPSYNNQHCRNNGKRYGKNKQKAGSKSLRGSKGKDKKQARRNSGKGKSPAGGSE</sequence>
<evidence type="ECO:0000256" key="1">
    <source>
        <dbReference type="SAM" id="MobiDB-lite"/>
    </source>
</evidence>
<dbReference type="Proteomes" id="UP000250235">
    <property type="component" value="Unassembled WGS sequence"/>
</dbReference>
<feature type="region of interest" description="Disordered" evidence="1">
    <location>
        <begin position="182"/>
        <end position="234"/>
    </location>
</feature>
<dbReference type="OrthoDB" id="2016966at2759"/>